<evidence type="ECO:0000313" key="8">
    <source>
        <dbReference type="EMBL" id="KAJ8956566.1"/>
    </source>
</evidence>
<evidence type="ECO:0000256" key="5">
    <source>
        <dbReference type="ARBA" id="ARBA00023274"/>
    </source>
</evidence>
<organism evidence="8 9">
    <name type="scientific">Molorchus minor</name>
    <dbReference type="NCBI Taxonomy" id="1323400"/>
    <lineage>
        <taxon>Eukaryota</taxon>
        <taxon>Metazoa</taxon>
        <taxon>Ecdysozoa</taxon>
        <taxon>Arthropoda</taxon>
        <taxon>Hexapoda</taxon>
        <taxon>Insecta</taxon>
        <taxon>Pterygota</taxon>
        <taxon>Neoptera</taxon>
        <taxon>Endopterygota</taxon>
        <taxon>Coleoptera</taxon>
        <taxon>Polyphaga</taxon>
        <taxon>Cucujiformia</taxon>
        <taxon>Chrysomeloidea</taxon>
        <taxon>Cerambycidae</taxon>
        <taxon>Lamiinae</taxon>
        <taxon>Monochamini</taxon>
        <taxon>Molorchus</taxon>
    </lineage>
</organism>
<dbReference type="EMBL" id="JAPWTJ010003441">
    <property type="protein sequence ID" value="KAJ8956566.1"/>
    <property type="molecule type" value="Genomic_DNA"/>
</dbReference>
<keyword evidence="3" id="KW-0689">Ribosomal protein</keyword>
<name>A0ABQ9IR17_9CUCU</name>
<evidence type="ECO:0000256" key="1">
    <source>
        <dbReference type="ARBA" id="ARBA00004173"/>
    </source>
</evidence>
<comment type="similarity">
    <text evidence="2">Belongs to the mitochondrion-specific ribosomal protein mL49 family.</text>
</comment>
<reference evidence="8" key="1">
    <citation type="journal article" date="2023" name="Insect Mol. Biol.">
        <title>Genome sequencing provides insights into the evolution of gene families encoding plant cell wall-degrading enzymes in longhorned beetles.</title>
        <authorList>
            <person name="Shin N.R."/>
            <person name="Okamura Y."/>
            <person name="Kirsch R."/>
            <person name="Pauchet Y."/>
        </authorList>
    </citation>
    <scope>NUCLEOTIDE SEQUENCE</scope>
    <source>
        <strain evidence="8">MMC_N1</strain>
    </source>
</reference>
<protein>
    <recommendedName>
        <fullName evidence="6">Large ribosomal subunit protein mL49</fullName>
    </recommendedName>
    <alternativeName>
        <fullName evidence="7">39S ribosomal protein L49, mitochondrial</fullName>
    </alternativeName>
</protein>
<dbReference type="PANTHER" id="PTHR13477:SF0">
    <property type="entry name" value="LARGE RIBOSOMAL SUBUNIT PROTEIN ML49"/>
    <property type="match status" value="1"/>
</dbReference>
<accession>A0ABQ9IR17</accession>
<keyword evidence="4" id="KW-0496">Mitochondrion</keyword>
<sequence>MPTKIFLQSTRLSSFKSSLFVEDVGEVKRKYEVTYNPTDWKYVERILPLSVVPEPKKKDNYTSGWKRQADNLQNRPYFIERTKNHMIPVYLKISQRGIRRETIVKKIQGDIWLLEKELRTFWSPKHQKL</sequence>
<dbReference type="Pfam" id="PF05046">
    <property type="entry name" value="Img2"/>
    <property type="match status" value="1"/>
</dbReference>
<proteinExistence type="inferred from homology"/>
<keyword evidence="9" id="KW-1185">Reference proteome</keyword>
<evidence type="ECO:0000256" key="4">
    <source>
        <dbReference type="ARBA" id="ARBA00023128"/>
    </source>
</evidence>
<dbReference type="InterPro" id="IPR007740">
    <property type="entry name" value="Ribosomal_mL49"/>
</dbReference>
<evidence type="ECO:0000256" key="2">
    <source>
        <dbReference type="ARBA" id="ARBA00005677"/>
    </source>
</evidence>
<evidence type="ECO:0000256" key="7">
    <source>
        <dbReference type="ARBA" id="ARBA00035545"/>
    </source>
</evidence>
<dbReference type="PANTHER" id="PTHR13477">
    <property type="entry name" value="MITOCHONDRIAL 39S RIBOSOMAL PROTEIN L49"/>
    <property type="match status" value="1"/>
</dbReference>
<keyword evidence="5" id="KW-0687">Ribonucleoprotein</keyword>
<comment type="caution">
    <text evidence="8">The sequence shown here is derived from an EMBL/GenBank/DDBJ whole genome shotgun (WGS) entry which is preliminary data.</text>
</comment>
<evidence type="ECO:0000256" key="3">
    <source>
        <dbReference type="ARBA" id="ARBA00022980"/>
    </source>
</evidence>
<dbReference type="Gene3D" id="3.30.780.10">
    <property type="entry name" value="SUI1-like domain"/>
    <property type="match status" value="1"/>
</dbReference>
<comment type="subcellular location">
    <subcellularLocation>
        <location evidence="1">Mitochondrion</location>
    </subcellularLocation>
</comment>
<evidence type="ECO:0000313" key="9">
    <source>
        <dbReference type="Proteomes" id="UP001162164"/>
    </source>
</evidence>
<evidence type="ECO:0000256" key="6">
    <source>
        <dbReference type="ARBA" id="ARBA00035191"/>
    </source>
</evidence>
<gene>
    <name evidence="8" type="ORF">NQ317_012638</name>
</gene>
<dbReference type="Proteomes" id="UP001162164">
    <property type="component" value="Unassembled WGS sequence"/>
</dbReference>